<feature type="chain" id="PRO_5036273179" description="Peptidase S1 domain-containing protein" evidence="6">
    <location>
        <begin position="27"/>
        <end position="353"/>
    </location>
</feature>
<organism evidence="9 10">
    <name type="scientific">Arctia plantaginis</name>
    <name type="common">Wood tiger moth</name>
    <name type="synonym">Phalaena plantaginis</name>
    <dbReference type="NCBI Taxonomy" id="874455"/>
    <lineage>
        <taxon>Eukaryota</taxon>
        <taxon>Metazoa</taxon>
        <taxon>Ecdysozoa</taxon>
        <taxon>Arthropoda</taxon>
        <taxon>Hexapoda</taxon>
        <taxon>Insecta</taxon>
        <taxon>Pterygota</taxon>
        <taxon>Neoptera</taxon>
        <taxon>Endopterygota</taxon>
        <taxon>Lepidoptera</taxon>
        <taxon>Glossata</taxon>
        <taxon>Ditrysia</taxon>
        <taxon>Noctuoidea</taxon>
        <taxon>Erebidae</taxon>
        <taxon>Arctiinae</taxon>
        <taxon>Arctia</taxon>
    </lineage>
</organism>
<dbReference type="Pfam" id="PF00089">
    <property type="entry name" value="Trypsin"/>
    <property type="match status" value="1"/>
</dbReference>
<dbReference type="InterPro" id="IPR001254">
    <property type="entry name" value="Trypsin_dom"/>
</dbReference>
<evidence type="ECO:0000313" key="11">
    <source>
        <dbReference type="Proteomes" id="UP000494256"/>
    </source>
</evidence>
<evidence type="ECO:0000259" key="7">
    <source>
        <dbReference type="PROSITE" id="PS50240"/>
    </source>
</evidence>
<dbReference type="OrthoDB" id="7726766at2759"/>
<dbReference type="EMBL" id="CADEBD010000303">
    <property type="protein sequence ID" value="CAB3236947.1"/>
    <property type="molecule type" value="Genomic_DNA"/>
</dbReference>
<feature type="signal peptide" evidence="6">
    <location>
        <begin position="1"/>
        <end position="26"/>
    </location>
</feature>
<evidence type="ECO:0000256" key="2">
    <source>
        <dbReference type="ARBA" id="ARBA00022801"/>
    </source>
</evidence>
<evidence type="ECO:0000256" key="4">
    <source>
        <dbReference type="ARBA" id="ARBA00023157"/>
    </source>
</evidence>
<evidence type="ECO:0000256" key="3">
    <source>
        <dbReference type="ARBA" id="ARBA00022825"/>
    </source>
</evidence>
<evidence type="ECO:0000256" key="5">
    <source>
        <dbReference type="SAM" id="MobiDB-lite"/>
    </source>
</evidence>
<dbReference type="AlphaFoldDB" id="A0A8S1BCG5"/>
<dbReference type="GO" id="GO:0006508">
    <property type="term" value="P:proteolysis"/>
    <property type="evidence" value="ECO:0007669"/>
    <property type="project" value="UniProtKB-KW"/>
</dbReference>
<keyword evidence="2" id="KW-0378">Hydrolase</keyword>
<proteinExistence type="predicted"/>
<dbReference type="Gene3D" id="2.40.10.10">
    <property type="entry name" value="Trypsin-like serine proteases"/>
    <property type="match status" value="2"/>
</dbReference>
<dbReference type="EMBL" id="CADEBC010000575">
    <property type="protein sequence ID" value="CAB3255510.1"/>
    <property type="molecule type" value="Genomic_DNA"/>
</dbReference>
<evidence type="ECO:0000313" key="8">
    <source>
        <dbReference type="EMBL" id="CAB3236947.1"/>
    </source>
</evidence>
<dbReference type="PANTHER" id="PTHR24276:SF98">
    <property type="entry name" value="FI18310P1-RELATED"/>
    <property type="match status" value="1"/>
</dbReference>
<dbReference type="InterPro" id="IPR050430">
    <property type="entry name" value="Peptidase_S1"/>
</dbReference>
<dbReference type="Proteomes" id="UP000494256">
    <property type="component" value="Unassembled WGS sequence"/>
</dbReference>
<dbReference type="GO" id="GO:0004252">
    <property type="term" value="F:serine-type endopeptidase activity"/>
    <property type="evidence" value="ECO:0007669"/>
    <property type="project" value="InterPro"/>
</dbReference>
<evidence type="ECO:0000313" key="9">
    <source>
        <dbReference type="EMBL" id="CAB3255510.1"/>
    </source>
</evidence>
<dbReference type="SMART" id="SM00020">
    <property type="entry name" value="Tryp_SPc"/>
    <property type="match status" value="1"/>
</dbReference>
<sequence length="353" mass="39548">MKTKPVLMNYLVFVLFVLAFITVCSGENVKKSIDDNRDDNGEVSYESKDESMDIPMESEPNNITCTRRQNSQMHEIRSASFKQFPFMVAIMSQQNEYLCSGCIVSNGLILTTATCTQQPLSYVLLNTTSDKRDDTTISLHVIKTERFPTFTTGEGSKDVGIAYTEKHNSSVASKIKLSNYTNPRFIVDVEGIGFGINSDVGQVKELQYIGMEVRYAAEVAESVKGYFDCVETKVTTCFKDTGGPVVFDNELMGVITKGQIECTKEMSATYAVNKRMVDFLPTYVFKAWLDEKIRKNEEQEPVALATYPVHPQITNVEPHRMTMEASNRKSNNGSQLSAVPVIILSQFLCLLKL</sequence>
<accession>A0A8S1BCG5</accession>
<dbReference type="InterPro" id="IPR043504">
    <property type="entry name" value="Peptidase_S1_PA_chymotrypsin"/>
</dbReference>
<comment type="caution">
    <text evidence="9">The sequence shown here is derived from an EMBL/GenBank/DDBJ whole genome shotgun (WGS) entry which is preliminary data.</text>
</comment>
<feature type="region of interest" description="Disordered" evidence="5">
    <location>
        <begin position="35"/>
        <end position="60"/>
    </location>
</feature>
<feature type="compositionally biased region" description="Basic and acidic residues" evidence="5">
    <location>
        <begin position="35"/>
        <end position="51"/>
    </location>
</feature>
<reference evidence="10 11" key="1">
    <citation type="submission" date="2020-04" db="EMBL/GenBank/DDBJ databases">
        <authorList>
            <person name="Wallbank WR R."/>
            <person name="Pardo Diaz C."/>
            <person name="Kozak K."/>
            <person name="Martin S."/>
            <person name="Jiggins C."/>
            <person name="Moest M."/>
            <person name="Warren A I."/>
            <person name="Byers J.R.P. K."/>
            <person name="Montejo-Kovacevich G."/>
            <person name="Yen C E."/>
        </authorList>
    </citation>
    <scope>NUCLEOTIDE SEQUENCE [LARGE SCALE GENOMIC DNA]</scope>
</reference>
<gene>
    <name evidence="9" type="ORF">APLA_LOCUS14975</name>
    <name evidence="8" type="ORF">APLA_LOCUS7587</name>
</gene>
<evidence type="ECO:0000256" key="1">
    <source>
        <dbReference type="ARBA" id="ARBA00022670"/>
    </source>
</evidence>
<dbReference type="InterPro" id="IPR009003">
    <property type="entry name" value="Peptidase_S1_PA"/>
</dbReference>
<dbReference type="PROSITE" id="PS50240">
    <property type="entry name" value="TRYPSIN_DOM"/>
    <property type="match status" value="1"/>
</dbReference>
<keyword evidence="4" id="KW-1015">Disulfide bond</keyword>
<name>A0A8S1BCG5_ARCPL</name>
<dbReference type="SUPFAM" id="SSF50494">
    <property type="entry name" value="Trypsin-like serine proteases"/>
    <property type="match status" value="1"/>
</dbReference>
<dbReference type="Proteomes" id="UP000494106">
    <property type="component" value="Unassembled WGS sequence"/>
</dbReference>
<evidence type="ECO:0000313" key="10">
    <source>
        <dbReference type="Proteomes" id="UP000494106"/>
    </source>
</evidence>
<protein>
    <recommendedName>
        <fullName evidence="7">Peptidase S1 domain-containing protein</fullName>
    </recommendedName>
</protein>
<evidence type="ECO:0000256" key="6">
    <source>
        <dbReference type="SAM" id="SignalP"/>
    </source>
</evidence>
<keyword evidence="3" id="KW-0720">Serine protease</keyword>
<dbReference type="PANTHER" id="PTHR24276">
    <property type="entry name" value="POLYSERASE-RELATED"/>
    <property type="match status" value="1"/>
</dbReference>
<keyword evidence="10" id="KW-1185">Reference proteome</keyword>
<feature type="domain" description="Peptidase S1" evidence="7">
    <location>
        <begin position="76"/>
        <end position="294"/>
    </location>
</feature>
<keyword evidence="6" id="KW-0732">Signal</keyword>
<keyword evidence="1" id="KW-0645">Protease</keyword>